<dbReference type="Gene3D" id="3.40.50.150">
    <property type="entry name" value="Vaccinia Virus protein VP39"/>
    <property type="match status" value="1"/>
</dbReference>
<dbReference type="RefSeq" id="WP_345621201.1">
    <property type="nucleotide sequence ID" value="NZ_BAABIG010000039.1"/>
</dbReference>
<dbReference type="SUPFAM" id="SSF53335">
    <property type="entry name" value="S-adenosyl-L-methionine-dependent methyltransferases"/>
    <property type="match status" value="1"/>
</dbReference>
<keyword evidence="5" id="KW-1185">Reference proteome</keyword>
<dbReference type="GO" id="GO:0032259">
    <property type="term" value="P:methylation"/>
    <property type="evidence" value="ECO:0007669"/>
    <property type="project" value="UniProtKB-KW"/>
</dbReference>
<dbReference type="CDD" id="cd02440">
    <property type="entry name" value="AdoMet_MTases"/>
    <property type="match status" value="1"/>
</dbReference>
<dbReference type="PANTHER" id="PTHR43861:SF1">
    <property type="entry name" value="TRANS-ACONITATE 2-METHYLTRANSFERASE"/>
    <property type="match status" value="1"/>
</dbReference>
<dbReference type="PANTHER" id="PTHR43861">
    <property type="entry name" value="TRANS-ACONITATE 2-METHYLTRANSFERASE-RELATED"/>
    <property type="match status" value="1"/>
</dbReference>
<dbReference type="InterPro" id="IPR029063">
    <property type="entry name" value="SAM-dependent_MTases_sf"/>
</dbReference>
<accession>A0ABP9CAM4</accession>
<dbReference type="EMBL" id="BAABIG010000039">
    <property type="protein sequence ID" value="GAA4806069.1"/>
    <property type="molecule type" value="Genomic_DNA"/>
</dbReference>
<dbReference type="GO" id="GO:0008168">
    <property type="term" value="F:methyltransferase activity"/>
    <property type="evidence" value="ECO:0007669"/>
    <property type="project" value="UniProtKB-KW"/>
</dbReference>
<organism evidence="4 5">
    <name type="scientific">Streptomyces ziwulingensis</name>
    <dbReference type="NCBI Taxonomy" id="1045501"/>
    <lineage>
        <taxon>Bacteria</taxon>
        <taxon>Bacillati</taxon>
        <taxon>Actinomycetota</taxon>
        <taxon>Actinomycetes</taxon>
        <taxon>Kitasatosporales</taxon>
        <taxon>Streptomycetaceae</taxon>
        <taxon>Streptomyces</taxon>
    </lineage>
</organism>
<dbReference type="Pfam" id="PF13649">
    <property type="entry name" value="Methyltransf_25"/>
    <property type="match status" value="1"/>
</dbReference>
<keyword evidence="1 4" id="KW-0489">Methyltransferase</keyword>
<evidence type="ECO:0000313" key="4">
    <source>
        <dbReference type="EMBL" id="GAA4806069.1"/>
    </source>
</evidence>
<evidence type="ECO:0000259" key="3">
    <source>
        <dbReference type="Pfam" id="PF13649"/>
    </source>
</evidence>
<name>A0ABP9CAM4_9ACTN</name>
<evidence type="ECO:0000313" key="5">
    <source>
        <dbReference type="Proteomes" id="UP001501265"/>
    </source>
</evidence>
<feature type="domain" description="Methyltransferase" evidence="3">
    <location>
        <begin position="59"/>
        <end position="158"/>
    </location>
</feature>
<evidence type="ECO:0000256" key="2">
    <source>
        <dbReference type="ARBA" id="ARBA00022679"/>
    </source>
</evidence>
<proteinExistence type="predicted"/>
<reference evidence="5" key="1">
    <citation type="journal article" date="2019" name="Int. J. Syst. Evol. Microbiol.">
        <title>The Global Catalogue of Microorganisms (GCM) 10K type strain sequencing project: providing services to taxonomists for standard genome sequencing and annotation.</title>
        <authorList>
            <consortium name="The Broad Institute Genomics Platform"/>
            <consortium name="The Broad Institute Genome Sequencing Center for Infectious Disease"/>
            <person name="Wu L."/>
            <person name="Ma J."/>
        </authorList>
    </citation>
    <scope>NUCLEOTIDE SEQUENCE [LARGE SCALE GENOMIC DNA]</scope>
    <source>
        <strain evidence="5">JCM 18081</strain>
    </source>
</reference>
<comment type="caution">
    <text evidence="4">The sequence shown here is derived from an EMBL/GenBank/DDBJ whole genome shotgun (WGS) entry which is preliminary data.</text>
</comment>
<gene>
    <name evidence="4" type="ORF">GCM10023220_39890</name>
</gene>
<dbReference type="Proteomes" id="UP001501265">
    <property type="component" value="Unassembled WGS sequence"/>
</dbReference>
<protein>
    <submittedName>
        <fullName evidence="4">Class I SAM-dependent methyltransferase</fullName>
    </submittedName>
</protein>
<dbReference type="InterPro" id="IPR041698">
    <property type="entry name" value="Methyltransf_25"/>
</dbReference>
<sequence>MNTPHGIHGTHGHLGHGRASGSDIAMARMLEADAEVLAPYLTRLTGWLAEVADPAPARILDLGSGPGTGSLALAHRFGPARVTAVDISAQMLHRLNKQAAAHGVAGRIRTLEADLDAPWDEIGAGGPYDLVWAAAFLHHAADPARTLAQAFERVRPGGLLAVTEMDFFPRFLPEDIGIGRPGLESRLHAVTNTRPPRDWTGELMNAGFTVEARRPFDIRLDRTQAGPALPRYARICLLRLRSHATDVLDADDLAVLDTLLDESRPHGIARRNDLSVSTTRTTWLARRP</sequence>
<keyword evidence="2" id="KW-0808">Transferase</keyword>
<evidence type="ECO:0000256" key="1">
    <source>
        <dbReference type="ARBA" id="ARBA00022603"/>
    </source>
</evidence>